<dbReference type="Proteomes" id="UP000735302">
    <property type="component" value="Unassembled WGS sequence"/>
</dbReference>
<feature type="compositionally biased region" description="Basic residues" evidence="1">
    <location>
        <begin position="62"/>
        <end position="81"/>
    </location>
</feature>
<reference evidence="3 4" key="1">
    <citation type="journal article" date="2021" name="Elife">
        <title>Chloroplast acquisition without the gene transfer in kleptoplastic sea slugs, Plakobranchus ocellatus.</title>
        <authorList>
            <person name="Maeda T."/>
            <person name="Takahashi S."/>
            <person name="Yoshida T."/>
            <person name="Shimamura S."/>
            <person name="Takaki Y."/>
            <person name="Nagai Y."/>
            <person name="Toyoda A."/>
            <person name="Suzuki Y."/>
            <person name="Arimoto A."/>
            <person name="Ishii H."/>
            <person name="Satoh N."/>
            <person name="Nishiyama T."/>
            <person name="Hasebe M."/>
            <person name="Maruyama T."/>
            <person name="Minagawa J."/>
            <person name="Obokata J."/>
            <person name="Shigenobu S."/>
        </authorList>
    </citation>
    <scope>NUCLEOTIDE SEQUENCE [LARGE SCALE GENOMIC DNA]</scope>
</reference>
<name>A0AAV4A3T0_9GAST</name>
<sequence>MRLWLKSAKRFQPVLMFVPLRLNFKRSQQRSPRMAAEVPILLRSRGKKPRRILRLPVPREQQKRRHQPSAGPKNRKDRKTLGKHSIVLRLWPWKLRRLYPQSGGIPPPPVPRGTPPPLWSALSPSKSQSASKPCPPSRGAETSRSSAFLAASLPLHPWDYRRDGRGRLLLEFMAENDLINLNSGEKIFLYSVYHSTSAIDLAVASPSIASECSWAAHSDLCGSDHFPIFLIFCSNFNGIRGNENVDKLAKAALNRDSGGPHMAHPELSFKRNEEQPFCYACDSLHNVRHILIECPDFQGTRRKYFSVTDMYRLIREVNPSHIVEYLKELDVYRNI</sequence>
<dbReference type="InterPro" id="IPR036691">
    <property type="entry name" value="Endo/exonu/phosph_ase_sf"/>
</dbReference>
<comment type="caution">
    <text evidence="3">The sequence shown here is derived from an EMBL/GenBank/DDBJ whole genome shotgun (WGS) entry which is preliminary data.</text>
</comment>
<evidence type="ECO:0000259" key="2">
    <source>
        <dbReference type="Pfam" id="PF14529"/>
    </source>
</evidence>
<dbReference type="InterPro" id="IPR005135">
    <property type="entry name" value="Endo/exonuclease/phosphatase"/>
</dbReference>
<dbReference type="EMBL" id="BLXT01003557">
    <property type="protein sequence ID" value="GFO02030.1"/>
    <property type="molecule type" value="Genomic_DNA"/>
</dbReference>
<dbReference type="AlphaFoldDB" id="A0AAV4A3T0"/>
<keyword evidence="4" id="KW-1185">Reference proteome</keyword>
<dbReference type="Pfam" id="PF14529">
    <property type="entry name" value="Exo_endo_phos_2"/>
    <property type="match status" value="1"/>
</dbReference>
<feature type="region of interest" description="Disordered" evidence="1">
    <location>
        <begin position="49"/>
        <end position="81"/>
    </location>
</feature>
<feature type="domain" description="Endonuclease/exonuclease/phosphatase" evidence="2">
    <location>
        <begin position="158"/>
        <end position="229"/>
    </location>
</feature>
<evidence type="ECO:0000313" key="4">
    <source>
        <dbReference type="Proteomes" id="UP000735302"/>
    </source>
</evidence>
<accession>A0AAV4A3T0</accession>
<dbReference type="Gene3D" id="3.60.10.10">
    <property type="entry name" value="Endonuclease/exonuclease/phosphatase"/>
    <property type="match status" value="1"/>
</dbReference>
<protein>
    <recommendedName>
        <fullName evidence="2">Endonuclease/exonuclease/phosphatase domain-containing protein</fullName>
    </recommendedName>
</protein>
<feature type="compositionally biased region" description="Low complexity" evidence="1">
    <location>
        <begin position="120"/>
        <end position="132"/>
    </location>
</feature>
<evidence type="ECO:0000313" key="3">
    <source>
        <dbReference type="EMBL" id="GFO02030.1"/>
    </source>
</evidence>
<feature type="region of interest" description="Disordered" evidence="1">
    <location>
        <begin position="104"/>
        <end position="142"/>
    </location>
</feature>
<dbReference type="GO" id="GO:0003824">
    <property type="term" value="F:catalytic activity"/>
    <property type="evidence" value="ECO:0007669"/>
    <property type="project" value="InterPro"/>
</dbReference>
<gene>
    <name evidence="3" type="ORF">PoB_002853500</name>
</gene>
<feature type="compositionally biased region" description="Pro residues" evidence="1">
    <location>
        <begin position="105"/>
        <end position="118"/>
    </location>
</feature>
<proteinExistence type="predicted"/>
<evidence type="ECO:0000256" key="1">
    <source>
        <dbReference type="SAM" id="MobiDB-lite"/>
    </source>
</evidence>
<organism evidence="3 4">
    <name type="scientific">Plakobranchus ocellatus</name>
    <dbReference type="NCBI Taxonomy" id="259542"/>
    <lineage>
        <taxon>Eukaryota</taxon>
        <taxon>Metazoa</taxon>
        <taxon>Spiralia</taxon>
        <taxon>Lophotrochozoa</taxon>
        <taxon>Mollusca</taxon>
        <taxon>Gastropoda</taxon>
        <taxon>Heterobranchia</taxon>
        <taxon>Euthyneura</taxon>
        <taxon>Panpulmonata</taxon>
        <taxon>Sacoglossa</taxon>
        <taxon>Placobranchoidea</taxon>
        <taxon>Plakobranchidae</taxon>
        <taxon>Plakobranchus</taxon>
    </lineage>
</organism>
<dbReference type="SUPFAM" id="SSF56219">
    <property type="entry name" value="DNase I-like"/>
    <property type="match status" value="1"/>
</dbReference>